<dbReference type="GO" id="GO:0043093">
    <property type="term" value="P:FtsZ-dependent cytokinesis"/>
    <property type="evidence" value="ECO:0007669"/>
    <property type="project" value="UniProtKB-UniRule"/>
</dbReference>
<organism evidence="13 14">
    <name type="scientific">Teredinibacter turnerae (strain ATCC 39867 / T7901)</name>
    <dbReference type="NCBI Taxonomy" id="377629"/>
    <lineage>
        <taxon>Bacteria</taxon>
        <taxon>Pseudomonadati</taxon>
        <taxon>Pseudomonadota</taxon>
        <taxon>Gammaproteobacteria</taxon>
        <taxon>Cellvibrionales</taxon>
        <taxon>Cellvibrionaceae</taxon>
        <taxon>Teredinibacter</taxon>
    </lineage>
</organism>
<evidence type="ECO:0000256" key="2">
    <source>
        <dbReference type="ARBA" id="ARBA00022490"/>
    </source>
</evidence>
<dbReference type="GO" id="GO:0005525">
    <property type="term" value="F:GTP binding"/>
    <property type="evidence" value="ECO:0007669"/>
    <property type="project" value="UniProtKB-UniRule"/>
</dbReference>
<keyword evidence="5 8" id="KW-0342">GTP-binding</keyword>
<dbReference type="STRING" id="377629.TERTU_3044"/>
<keyword evidence="6 8" id="KW-0717">Septation</keyword>
<feature type="domain" description="Tubulin/FtsZ 2-layer sandwich" evidence="12">
    <location>
        <begin position="207"/>
        <end position="325"/>
    </location>
</feature>
<evidence type="ECO:0000259" key="12">
    <source>
        <dbReference type="SMART" id="SM00865"/>
    </source>
</evidence>
<dbReference type="Proteomes" id="UP000009080">
    <property type="component" value="Chromosome"/>
</dbReference>
<evidence type="ECO:0000313" key="13">
    <source>
        <dbReference type="EMBL" id="ACR13471.1"/>
    </source>
</evidence>
<dbReference type="GO" id="GO:0003924">
    <property type="term" value="F:GTPase activity"/>
    <property type="evidence" value="ECO:0007669"/>
    <property type="project" value="UniProtKB-UniRule"/>
</dbReference>
<dbReference type="AlphaFoldDB" id="C5BP29"/>
<evidence type="ECO:0000259" key="11">
    <source>
        <dbReference type="SMART" id="SM00864"/>
    </source>
</evidence>
<proteinExistence type="inferred from homology"/>
<accession>C5BP29</accession>
<dbReference type="HOGENOM" id="CLU_024865_0_1_6"/>
<dbReference type="PROSITE" id="PS01134">
    <property type="entry name" value="FTSZ_1"/>
    <property type="match status" value="1"/>
</dbReference>
<evidence type="ECO:0000256" key="7">
    <source>
        <dbReference type="ARBA" id="ARBA00023306"/>
    </source>
</evidence>
<dbReference type="NCBIfam" id="TIGR00065">
    <property type="entry name" value="ftsZ"/>
    <property type="match status" value="1"/>
</dbReference>
<evidence type="ECO:0000256" key="3">
    <source>
        <dbReference type="ARBA" id="ARBA00022618"/>
    </source>
</evidence>
<name>C5BP29_TERTT</name>
<dbReference type="SMART" id="SM00864">
    <property type="entry name" value="Tubulin"/>
    <property type="match status" value="1"/>
</dbReference>
<dbReference type="PRINTS" id="PR00423">
    <property type="entry name" value="CELLDVISFTSZ"/>
</dbReference>
<dbReference type="EMBL" id="CP001614">
    <property type="protein sequence ID" value="ACR13471.1"/>
    <property type="molecule type" value="Genomic_DNA"/>
</dbReference>
<dbReference type="GO" id="GO:0005737">
    <property type="term" value="C:cytoplasm"/>
    <property type="evidence" value="ECO:0007669"/>
    <property type="project" value="UniProtKB-SubCell"/>
</dbReference>
<comment type="subunit">
    <text evidence="8">Homodimer. Polymerizes to form a dynamic ring structure in a strictly GTP-dependent manner. Interacts directly with several other division proteins.</text>
</comment>
<gene>
    <name evidence="8 13" type="primary">ftsZ</name>
    <name evidence="13" type="ordered locus">TERTU_3044</name>
</gene>
<evidence type="ECO:0000256" key="8">
    <source>
        <dbReference type="HAMAP-Rule" id="MF_00909"/>
    </source>
</evidence>
<dbReference type="KEGG" id="ttu:TERTU_3044"/>
<evidence type="ECO:0000256" key="6">
    <source>
        <dbReference type="ARBA" id="ARBA00023210"/>
    </source>
</evidence>
<sequence>MFELVDSIPQNAVIKVVGVGGGGGNAVKHMISNAVDGVEFICANTDAQALKDVDARTVLQLGHGITKGLGAGANPDIGRQAAMEDRERITEVLQGADMVFITAGMGGGTGTGGAPVVAEIAKELGILTVAIVTKPFPFEGRKRMKIADEGIKQLQDRVDSLITIPNEKLLAVLGKATTLLDAFKAANDVLLGAVQGIADLIIRPGMINVDFADVRTVMSEMGMAMMGSGTAAGENRAREAAEAAIRSPLLEDINLQGARGILVNITAGMDLSLGEFTEVGDTIEEFASHDATVVVGTVIDPEMNNELRVTVVATGLGAEVRAEKPTPAKVVDNTRTADGRPNYSALDKPTVIRNTKTAASSAAAVAQLEEADKNLEYLDIPAFLRRQVD</sequence>
<dbReference type="Pfam" id="PF00091">
    <property type="entry name" value="Tubulin"/>
    <property type="match status" value="1"/>
</dbReference>
<dbReference type="PROSITE" id="PS01135">
    <property type="entry name" value="FTSZ_2"/>
    <property type="match status" value="1"/>
</dbReference>
<dbReference type="InterPro" id="IPR018316">
    <property type="entry name" value="Tubulin/FtsZ_2-layer-sand-dom"/>
</dbReference>
<dbReference type="GO" id="GO:0051258">
    <property type="term" value="P:protein polymerization"/>
    <property type="evidence" value="ECO:0007669"/>
    <property type="project" value="UniProtKB-UniRule"/>
</dbReference>
<dbReference type="InterPro" id="IPR000158">
    <property type="entry name" value="Cell_div_FtsZ"/>
</dbReference>
<feature type="binding site" evidence="8">
    <location>
        <position position="187"/>
    </location>
    <ligand>
        <name>GTP</name>
        <dbReference type="ChEBI" id="CHEBI:37565"/>
    </ligand>
</feature>
<evidence type="ECO:0000256" key="1">
    <source>
        <dbReference type="ARBA" id="ARBA00009690"/>
    </source>
</evidence>
<dbReference type="PANTHER" id="PTHR30314">
    <property type="entry name" value="CELL DIVISION PROTEIN FTSZ-RELATED"/>
    <property type="match status" value="1"/>
</dbReference>
<dbReference type="eggNOG" id="COG0206">
    <property type="taxonomic scope" value="Bacteria"/>
</dbReference>
<dbReference type="InterPro" id="IPR024757">
    <property type="entry name" value="FtsZ_C"/>
</dbReference>
<evidence type="ECO:0000313" key="14">
    <source>
        <dbReference type="Proteomes" id="UP000009080"/>
    </source>
</evidence>
<feature type="binding site" evidence="8">
    <location>
        <begin position="21"/>
        <end position="25"/>
    </location>
    <ligand>
        <name>GTP</name>
        <dbReference type="ChEBI" id="CHEBI:37565"/>
    </ligand>
</feature>
<keyword evidence="2 8" id="KW-0963">Cytoplasm</keyword>
<dbReference type="HAMAP" id="MF_00909">
    <property type="entry name" value="FtsZ"/>
    <property type="match status" value="1"/>
</dbReference>
<dbReference type="SUPFAM" id="SSF52490">
    <property type="entry name" value="Tubulin nucleotide-binding domain-like"/>
    <property type="match status" value="1"/>
</dbReference>
<dbReference type="SUPFAM" id="SSF55307">
    <property type="entry name" value="Tubulin C-terminal domain-like"/>
    <property type="match status" value="1"/>
</dbReference>
<dbReference type="InterPro" id="IPR037103">
    <property type="entry name" value="Tubulin/FtsZ-like_C"/>
</dbReference>
<dbReference type="InterPro" id="IPR003008">
    <property type="entry name" value="Tubulin_FtsZ_GTPase"/>
</dbReference>
<dbReference type="InterPro" id="IPR036525">
    <property type="entry name" value="Tubulin/FtsZ_GTPase_sf"/>
</dbReference>
<protein>
    <recommendedName>
        <fullName evidence="8 9">Cell division protein FtsZ</fullName>
    </recommendedName>
</protein>
<dbReference type="InterPro" id="IPR008280">
    <property type="entry name" value="Tub_FtsZ_C"/>
</dbReference>
<dbReference type="FunFam" id="3.30.1330.20:FF:000004">
    <property type="entry name" value="Cell division protein FtsZ"/>
    <property type="match status" value="1"/>
</dbReference>
<dbReference type="Pfam" id="PF12327">
    <property type="entry name" value="FtsZ_C"/>
    <property type="match status" value="1"/>
</dbReference>
<keyword evidence="4 8" id="KW-0547">Nucleotide-binding</keyword>
<keyword evidence="3 8" id="KW-0132">Cell division</keyword>
<dbReference type="Gene3D" id="3.40.50.1440">
    <property type="entry name" value="Tubulin/FtsZ, GTPase domain"/>
    <property type="match status" value="1"/>
</dbReference>
<dbReference type="GO" id="GO:0000917">
    <property type="term" value="P:division septum assembly"/>
    <property type="evidence" value="ECO:0007669"/>
    <property type="project" value="UniProtKB-KW"/>
</dbReference>
<keyword evidence="7 8" id="KW-0131">Cell cycle</keyword>
<dbReference type="FunFam" id="3.40.50.1440:FF:000023">
    <property type="entry name" value="Cell division protein FtsZ"/>
    <property type="match status" value="1"/>
</dbReference>
<evidence type="ECO:0000256" key="4">
    <source>
        <dbReference type="ARBA" id="ARBA00022741"/>
    </source>
</evidence>
<dbReference type="SMART" id="SM00865">
    <property type="entry name" value="Tubulin_C"/>
    <property type="match status" value="1"/>
</dbReference>
<feature type="domain" description="Tubulin/FtsZ GTPase" evidence="11">
    <location>
        <begin position="13"/>
        <end position="205"/>
    </location>
</feature>
<comment type="subcellular location">
    <subcellularLocation>
        <location evidence="8">Cytoplasm</location>
    </subcellularLocation>
    <text evidence="8">Assembles at midcell at the inner surface of the cytoplasmic membrane.</text>
</comment>
<dbReference type="RefSeq" id="WP_015819585.1">
    <property type="nucleotide sequence ID" value="NC_012997.1"/>
</dbReference>
<dbReference type="PANTHER" id="PTHR30314:SF3">
    <property type="entry name" value="MITOCHONDRIAL DIVISION PROTEIN FSZA"/>
    <property type="match status" value="1"/>
</dbReference>
<dbReference type="InterPro" id="IPR020805">
    <property type="entry name" value="Cell_div_FtsZ_CS"/>
</dbReference>
<comment type="function">
    <text evidence="8 10">Essential cell division protein that forms a contractile ring structure (Z ring) at the future cell division site. The regulation of the ring assembly controls the timing and the location of cell division. One of the functions of the FtsZ ring is to recruit other cell division proteins to the septum to produce a new cell wall between the dividing cells. Binds GTP and shows GTPase activity.</text>
</comment>
<keyword evidence="14" id="KW-1185">Reference proteome</keyword>
<dbReference type="OrthoDB" id="9813375at2"/>
<evidence type="ECO:0000256" key="5">
    <source>
        <dbReference type="ARBA" id="ARBA00023134"/>
    </source>
</evidence>
<dbReference type="CDD" id="cd02201">
    <property type="entry name" value="FtsZ_type1"/>
    <property type="match status" value="1"/>
</dbReference>
<feature type="binding site" evidence="8">
    <location>
        <position position="143"/>
    </location>
    <ligand>
        <name>GTP</name>
        <dbReference type="ChEBI" id="CHEBI:37565"/>
    </ligand>
</feature>
<evidence type="ECO:0000256" key="10">
    <source>
        <dbReference type="RuleBase" id="RU000631"/>
    </source>
</evidence>
<reference evidence="13 14" key="1">
    <citation type="journal article" date="2009" name="PLoS ONE">
        <title>The complete genome of Teredinibacter turnerae T7901: an intracellular endosymbiont of marine wood-boring bivalves (shipworms).</title>
        <authorList>
            <person name="Yang J.C."/>
            <person name="Madupu R."/>
            <person name="Durkin A.S."/>
            <person name="Ekborg N.A."/>
            <person name="Pedamallu C.S."/>
            <person name="Hostetler J.B."/>
            <person name="Radune D."/>
            <person name="Toms B.S."/>
            <person name="Henrissat B."/>
            <person name="Coutinho P.M."/>
            <person name="Schwarz S."/>
            <person name="Field L."/>
            <person name="Trindade-Silva A.E."/>
            <person name="Soares C.A.G."/>
            <person name="Elshahawi S."/>
            <person name="Hanora A."/>
            <person name="Schmidt E.W."/>
            <person name="Haygood M.G."/>
            <person name="Posfai J."/>
            <person name="Benner J."/>
            <person name="Madinger C."/>
            <person name="Nove J."/>
            <person name="Anton B."/>
            <person name="Chaudhary K."/>
            <person name="Foster J."/>
            <person name="Holman A."/>
            <person name="Kumar S."/>
            <person name="Lessard P.A."/>
            <person name="Luyten Y.A."/>
            <person name="Slatko B."/>
            <person name="Wood N."/>
            <person name="Wu B."/>
            <person name="Teplitski M."/>
            <person name="Mougous J.D."/>
            <person name="Ward N."/>
            <person name="Eisen J.A."/>
            <person name="Badger J.H."/>
            <person name="Distel D.L."/>
        </authorList>
    </citation>
    <scope>NUCLEOTIDE SEQUENCE [LARGE SCALE GENOMIC DNA]</scope>
    <source>
        <strain evidence="14">ATCC 39867 / T7901</strain>
    </source>
</reference>
<evidence type="ECO:0000256" key="9">
    <source>
        <dbReference type="NCBIfam" id="TIGR00065"/>
    </source>
</evidence>
<dbReference type="InterPro" id="IPR045061">
    <property type="entry name" value="FtsZ/CetZ"/>
</dbReference>
<feature type="binding site" evidence="8">
    <location>
        <position position="139"/>
    </location>
    <ligand>
        <name>GTP</name>
        <dbReference type="ChEBI" id="CHEBI:37565"/>
    </ligand>
</feature>
<dbReference type="Gene3D" id="3.30.1330.20">
    <property type="entry name" value="Tubulin/FtsZ, C-terminal domain"/>
    <property type="match status" value="1"/>
</dbReference>
<feature type="binding site" evidence="8">
    <location>
        <begin position="108"/>
        <end position="110"/>
    </location>
    <ligand>
        <name>GTP</name>
        <dbReference type="ChEBI" id="CHEBI:37565"/>
    </ligand>
</feature>
<comment type="similarity">
    <text evidence="1 8 10">Belongs to the FtsZ family.</text>
</comment>
<dbReference type="GO" id="GO:0032153">
    <property type="term" value="C:cell division site"/>
    <property type="evidence" value="ECO:0007669"/>
    <property type="project" value="UniProtKB-UniRule"/>
</dbReference>